<name>A0AAX4P2G6_9CHLO</name>
<dbReference type="EMBL" id="CP151502">
    <property type="protein sequence ID" value="WZN59930.1"/>
    <property type="molecule type" value="Genomic_DNA"/>
</dbReference>
<feature type="repeat" description="WD" evidence="3">
    <location>
        <begin position="340"/>
        <end position="373"/>
    </location>
</feature>
<dbReference type="AlphaFoldDB" id="A0AAX4P2G6"/>
<protein>
    <submittedName>
        <fullName evidence="5">WD_REPEATS_REGION domain-containing protein</fullName>
    </submittedName>
</protein>
<evidence type="ECO:0000256" key="2">
    <source>
        <dbReference type="ARBA" id="ARBA00022737"/>
    </source>
</evidence>
<keyword evidence="2" id="KW-0677">Repeat</keyword>
<dbReference type="SUPFAM" id="SSF50978">
    <property type="entry name" value="WD40 repeat-like"/>
    <property type="match status" value="1"/>
</dbReference>
<evidence type="ECO:0000256" key="4">
    <source>
        <dbReference type="SAM" id="MobiDB-lite"/>
    </source>
</evidence>
<feature type="repeat" description="WD" evidence="3">
    <location>
        <begin position="115"/>
        <end position="149"/>
    </location>
</feature>
<dbReference type="Gene3D" id="2.130.10.10">
    <property type="entry name" value="YVTN repeat-like/Quinoprotein amine dehydrogenase"/>
    <property type="match status" value="2"/>
</dbReference>
<dbReference type="PROSITE" id="PS50082">
    <property type="entry name" value="WD_REPEATS_2"/>
    <property type="match status" value="2"/>
</dbReference>
<keyword evidence="6" id="KW-1185">Reference proteome</keyword>
<dbReference type="InterPro" id="IPR036322">
    <property type="entry name" value="WD40_repeat_dom_sf"/>
</dbReference>
<evidence type="ECO:0000256" key="1">
    <source>
        <dbReference type="ARBA" id="ARBA00022574"/>
    </source>
</evidence>
<feature type="region of interest" description="Disordered" evidence="4">
    <location>
        <begin position="1"/>
        <end position="26"/>
    </location>
</feature>
<dbReference type="Pfam" id="PF00400">
    <property type="entry name" value="WD40"/>
    <property type="match status" value="3"/>
</dbReference>
<dbReference type="PANTHER" id="PTHR19848">
    <property type="entry name" value="WD40 REPEAT PROTEIN"/>
    <property type="match status" value="1"/>
</dbReference>
<gene>
    <name evidence="5" type="ORF">HKI87_02g14580</name>
</gene>
<evidence type="ECO:0000313" key="5">
    <source>
        <dbReference type="EMBL" id="WZN59930.1"/>
    </source>
</evidence>
<evidence type="ECO:0000256" key="3">
    <source>
        <dbReference type="PROSITE-ProRule" id="PRU00221"/>
    </source>
</evidence>
<dbReference type="InterPro" id="IPR019775">
    <property type="entry name" value="WD40_repeat_CS"/>
</dbReference>
<dbReference type="Proteomes" id="UP001472866">
    <property type="component" value="Chromosome 02"/>
</dbReference>
<dbReference type="PROSITE" id="PS50294">
    <property type="entry name" value="WD_REPEATS_REGION"/>
    <property type="match status" value="1"/>
</dbReference>
<evidence type="ECO:0000313" key="6">
    <source>
        <dbReference type="Proteomes" id="UP001472866"/>
    </source>
</evidence>
<proteinExistence type="predicted"/>
<dbReference type="InterPro" id="IPR015943">
    <property type="entry name" value="WD40/YVTN_repeat-like_dom_sf"/>
</dbReference>
<organism evidence="5 6">
    <name type="scientific">Chloropicon roscoffensis</name>
    <dbReference type="NCBI Taxonomy" id="1461544"/>
    <lineage>
        <taxon>Eukaryota</taxon>
        <taxon>Viridiplantae</taxon>
        <taxon>Chlorophyta</taxon>
        <taxon>Chloropicophyceae</taxon>
        <taxon>Chloropicales</taxon>
        <taxon>Chloropicaceae</taxon>
        <taxon>Chloropicon</taxon>
    </lineage>
</organism>
<dbReference type="SMART" id="SM00320">
    <property type="entry name" value="WD40"/>
    <property type="match status" value="6"/>
</dbReference>
<sequence>MSDQSDAAQPTDDDARQASSLAAERASIASQGASDYVRRVFEDTTSKARSVLGHKDRIFCCRCHVYFFSGEDVDQESVDQESEGFVLVATGSEDKTVRLWRGSLGSRKFKLLHELQAHQEECLSVEWSPDGCTLASCGADNKVVFWSIDPAQIGSVVPAITCTLRHRDHVYRAIFAPVGLAGLEEEVDGEDLVVTCCGSQILFWSTAVAAGAGGDSGQGEGDNEGKLLFSKTLDLRGKAFGGVRNPDKLVDIFDIAVAEDRVAAACSDGTVRVLKFSRVQVVEHVIGLFQSPVTCLRFMSDVNQSLVGNDLVVCCKDGGSHLVDVERSLMAEKPATRRSWWAHQESVYACTPVPGTSKLMTCSRDCAVKLWDMGLDVGEGETEEVGSAPHLLGCFNKKDYPFHSADFAIVPTSEGGGITLGGALLVAAGGQSGMFGTPWFYFWAGKV</sequence>
<dbReference type="InterPro" id="IPR001680">
    <property type="entry name" value="WD40_rpt"/>
</dbReference>
<dbReference type="PROSITE" id="PS00678">
    <property type="entry name" value="WD_REPEATS_1"/>
    <property type="match status" value="1"/>
</dbReference>
<dbReference type="PANTHER" id="PTHR19848:SF8">
    <property type="entry name" value="F-BOX AND WD REPEAT DOMAIN CONTAINING 7"/>
    <property type="match status" value="1"/>
</dbReference>
<accession>A0AAX4P2G6</accession>
<reference evidence="5 6" key="1">
    <citation type="submission" date="2024-03" db="EMBL/GenBank/DDBJ databases">
        <title>Complete genome sequence of the green alga Chloropicon roscoffensis RCC1871.</title>
        <authorList>
            <person name="Lemieux C."/>
            <person name="Pombert J.-F."/>
            <person name="Otis C."/>
            <person name="Turmel M."/>
        </authorList>
    </citation>
    <scope>NUCLEOTIDE SEQUENCE [LARGE SCALE GENOMIC DNA]</scope>
    <source>
        <strain evidence="5 6">RCC1871</strain>
    </source>
</reference>
<keyword evidence="1 3" id="KW-0853">WD repeat</keyword>